<evidence type="ECO:0000313" key="2">
    <source>
        <dbReference type="EMBL" id="VDD29672.1"/>
    </source>
</evidence>
<evidence type="ECO:0000256" key="1">
    <source>
        <dbReference type="SAM" id="MobiDB-lite"/>
    </source>
</evidence>
<proteinExistence type="predicted"/>
<sequence length="72" mass="8198">MDGSRRTIQVQDEDKRRLLLRRMKRFALCLGNKLMSSNFVGLLNSQQSISFGSSQVPTPVSEDVGERRERDG</sequence>
<dbReference type="EMBL" id="LR031875">
    <property type="protein sequence ID" value="VDD29672.1"/>
    <property type="molecule type" value="Genomic_DNA"/>
</dbReference>
<name>A0A3P6EAX1_BRAOL</name>
<protein>
    <submittedName>
        <fullName evidence="2">Uncharacterized protein</fullName>
    </submittedName>
</protein>
<reference evidence="2" key="1">
    <citation type="submission" date="2018-11" db="EMBL/GenBank/DDBJ databases">
        <authorList>
            <consortium name="Genoscope - CEA"/>
            <person name="William W."/>
        </authorList>
    </citation>
    <scope>NUCLEOTIDE SEQUENCE</scope>
</reference>
<dbReference type="AlphaFoldDB" id="A0A3P6EAX1"/>
<organism evidence="2">
    <name type="scientific">Brassica oleracea</name>
    <name type="common">Wild cabbage</name>
    <dbReference type="NCBI Taxonomy" id="3712"/>
    <lineage>
        <taxon>Eukaryota</taxon>
        <taxon>Viridiplantae</taxon>
        <taxon>Streptophyta</taxon>
        <taxon>Embryophyta</taxon>
        <taxon>Tracheophyta</taxon>
        <taxon>Spermatophyta</taxon>
        <taxon>Magnoliopsida</taxon>
        <taxon>eudicotyledons</taxon>
        <taxon>Gunneridae</taxon>
        <taxon>Pentapetalae</taxon>
        <taxon>rosids</taxon>
        <taxon>malvids</taxon>
        <taxon>Brassicales</taxon>
        <taxon>Brassicaceae</taxon>
        <taxon>Brassiceae</taxon>
        <taxon>Brassica</taxon>
    </lineage>
</organism>
<feature type="region of interest" description="Disordered" evidence="1">
    <location>
        <begin position="50"/>
        <end position="72"/>
    </location>
</feature>
<accession>A0A3P6EAX1</accession>
<gene>
    <name evidence="2" type="ORF">BOLC9T54995H</name>
</gene>